<evidence type="ECO:0000256" key="1">
    <source>
        <dbReference type="ARBA" id="ARBA00001798"/>
    </source>
</evidence>
<dbReference type="PROSITE" id="PS51873">
    <property type="entry name" value="TRIAD"/>
    <property type="match status" value="1"/>
</dbReference>
<dbReference type="Pfam" id="PF19422">
    <property type="entry name" value="Ariadne"/>
    <property type="match status" value="1"/>
</dbReference>
<dbReference type="EC" id="2.3.2.31" evidence="6"/>
<dbReference type="SMART" id="SM00647">
    <property type="entry name" value="IBR"/>
    <property type="match status" value="2"/>
</dbReference>
<dbReference type="Pfam" id="PF26200">
    <property type="entry name" value="Rcat_RNF216"/>
    <property type="match status" value="1"/>
</dbReference>
<comment type="catalytic activity">
    <reaction evidence="1">
        <text>[E2 ubiquitin-conjugating enzyme]-S-ubiquitinyl-L-cysteine + [acceptor protein]-L-lysine = [E2 ubiquitin-conjugating enzyme]-L-cysteine + [acceptor protein]-N(6)-ubiquitinyl-L-lysine.</text>
        <dbReference type="EC" id="2.3.2.31"/>
    </reaction>
</comment>
<dbReference type="GO" id="GO:0016567">
    <property type="term" value="P:protein ubiquitination"/>
    <property type="evidence" value="ECO:0007669"/>
    <property type="project" value="InterPro"/>
</dbReference>
<evidence type="ECO:0000256" key="3">
    <source>
        <dbReference type="ARBA" id="ARBA00003976"/>
    </source>
</evidence>
<keyword evidence="10 13" id="KW-0863">Zinc-finger</keyword>
<keyword evidence="8" id="KW-0479">Metal-binding</keyword>
<dbReference type="InterPro" id="IPR013083">
    <property type="entry name" value="Znf_RING/FYVE/PHD"/>
</dbReference>
<dbReference type="SUPFAM" id="SSF57850">
    <property type="entry name" value="RING/U-box"/>
    <property type="match status" value="3"/>
</dbReference>
<dbReference type="CDD" id="cd20346">
    <property type="entry name" value="BRcat_RBR_ANKIB1"/>
    <property type="match status" value="1"/>
</dbReference>
<feature type="domain" description="RING-type" evidence="15">
    <location>
        <begin position="117"/>
        <end position="330"/>
    </location>
</feature>
<dbReference type="InterPro" id="IPR044066">
    <property type="entry name" value="TRIAD_supradom"/>
</dbReference>
<proteinExistence type="inferred from homology"/>
<comment type="similarity">
    <text evidence="5">Belongs to the RBR family. Ariadne subfamily.</text>
</comment>
<dbReference type="InterPro" id="IPR031127">
    <property type="entry name" value="E3_UB_ligase_RBR"/>
</dbReference>
<dbReference type="EMBL" id="SWLB01000010">
    <property type="protein sequence ID" value="KAF3333836.1"/>
    <property type="molecule type" value="Genomic_DNA"/>
</dbReference>
<comment type="function">
    <text evidence="3">Might act as an E3 ubiquitin-protein ligase, or as part of E3 complex, which accepts ubiquitin from specific E2 ubiquitin-conjugating enzymes and then transfers it to substrates.</text>
</comment>
<dbReference type="InterPro" id="IPR045840">
    <property type="entry name" value="Ariadne"/>
</dbReference>
<evidence type="ECO:0000259" key="14">
    <source>
        <dbReference type="PROSITE" id="PS50089"/>
    </source>
</evidence>
<dbReference type="Pfam" id="PF01485">
    <property type="entry name" value="IBR"/>
    <property type="match status" value="1"/>
</dbReference>
<organism evidence="16 17">
    <name type="scientific">Carex littledalei</name>
    <dbReference type="NCBI Taxonomy" id="544730"/>
    <lineage>
        <taxon>Eukaryota</taxon>
        <taxon>Viridiplantae</taxon>
        <taxon>Streptophyta</taxon>
        <taxon>Embryophyta</taxon>
        <taxon>Tracheophyta</taxon>
        <taxon>Spermatophyta</taxon>
        <taxon>Magnoliopsida</taxon>
        <taxon>Liliopsida</taxon>
        <taxon>Poales</taxon>
        <taxon>Cyperaceae</taxon>
        <taxon>Cyperoideae</taxon>
        <taxon>Cariceae</taxon>
        <taxon>Carex</taxon>
        <taxon>Carex subgen. Euthyceras</taxon>
    </lineage>
</organism>
<dbReference type="AlphaFoldDB" id="A0A833VCG2"/>
<protein>
    <recommendedName>
        <fullName evidence="6">RBR-type E3 ubiquitin transferase</fullName>
        <ecNumber evidence="6">2.3.2.31</ecNumber>
    </recommendedName>
</protein>
<dbReference type="Proteomes" id="UP000623129">
    <property type="component" value="Unassembled WGS sequence"/>
</dbReference>
<evidence type="ECO:0000256" key="13">
    <source>
        <dbReference type="PROSITE-ProRule" id="PRU00175"/>
    </source>
</evidence>
<keyword evidence="7" id="KW-0808">Transferase</keyword>
<keyword evidence="11" id="KW-0833">Ubl conjugation pathway</keyword>
<evidence type="ECO:0000256" key="6">
    <source>
        <dbReference type="ARBA" id="ARBA00012251"/>
    </source>
</evidence>
<dbReference type="InterPro" id="IPR001841">
    <property type="entry name" value="Znf_RING"/>
</dbReference>
<evidence type="ECO:0000256" key="10">
    <source>
        <dbReference type="ARBA" id="ARBA00022771"/>
    </source>
</evidence>
<evidence type="ECO:0000256" key="5">
    <source>
        <dbReference type="ARBA" id="ARBA00005884"/>
    </source>
</evidence>
<dbReference type="Gene3D" id="3.30.40.10">
    <property type="entry name" value="Zinc/RING finger domain, C3HC4 (zinc finger)"/>
    <property type="match status" value="1"/>
</dbReference>
<evidence type="ECO:0000256" key="12">
    <source>
        <dbReference type="ARBA" id="ARBA00022833"/>
    </source>
</evidence>
<gene>
    <name evidence="16" type="ORF">FCM35_KLT01527</name>
</gene>
<dbReference type="PROSITE" id="PS50089">
    <property type="entry name" value="ZF_RING_2"/>
    <property type="match status" value="1"/>
</dbReference>
<keyword evidence="9" id="KW-0677">Repeat</keyword>
<reference evidence="16" key="1">
    <citation type="submission" date="2020-01" db="EMBL/GenBank/DDBJ databases">
        <title>Genome sequence of Kobresia littledalei, the first chromosome-level genome in the family Cyperaceae.</title>
        <authorList>
            <person name="Qu G."/>
        </authorList>
    </citation>
    <scope>NUCLEOTIDE SEQUENCE</scope>
    <source>
        <strain evidence="16">C.B.Clarke</strain>
        <tissue evidence="16">Leaf</tissue>
    </source>
</reference>
<evidence type="ECO:0000256" key="8">
    <source>
        <dbReference type="ARBA" id="ARBA00022723"/>
    </source>
</evidence>
<name>A0A833VCG2_9POAL</name>
<comment type="pathway">
    <text evidence="4">Protein modification; protein ubiquitination.</text>
</comment>
<dbReference type="Gene3D" id="1.20.120.1750">
    <property type="match status" value="1"/>
</dbReference>
<dbReference type="PANTHER" id="PTHR11685">
    <property type="entry name" value="RBR FAMILY RING FINGER AND IBR DOMAIN-CONTAINING"/>
    <property type="match status" value="1"/>
</dbReference>
<accession>A0A833VCG2</accession>
<evidence type="ECO:0000313" key="17">
    <source>
        <dbReference type="Proteomes" id="UP000623129"/>
    </source>
</evidence>
<evidence type="ECO:0000256" key="4">
    <source>
        <dbReference type="ARBA" id="ARBA00004906"/>
    </source>
</evidence>
<dbReference type="GO" id="GO:0061630">
    <property type="term" value="F:ubiquitin protein ligase activity"/>
    <property type="evidence" value="ECO:0007669"/>
    <property type="project" value="UniProtKB-EC"/>
</dbReference>
<comment type="cofactor">
    <cofactor evidence="2">
        <name>Zn(2+)</name>
        <dbReference type="ChEBI" id="CHEBI:29105"/>
    </cofactor>
</comment>
<dbReference type="FunFam" id="3.30.40.10:FF:000019">
    <property type="entry name" value="RBR-type E3 ubiquitin transferase"/>
    <property type="match status" value="1"/>
</dbReference>
<dbReference type="InterPro" id="IPR002867">
    <property type="entry name" value="IBR_dom"/>
</dbReference>
<comment type="caution">
    <text evidence="16">The sequence shown here is derived from an EMBL/GenBank/DDBJ whole genome shotgun (WGS) entry which is preliminary data.</text>
</comment>
<dbReference type="CDD" id="cd16773">
    <property type="entry name" value="RING-HC_RBR_TRIAD1"/>
    <property type="match status" value="1"/>
</dbReference>
<dbReference type="OrthoDB" id="615991at2759"/>
<evidence type="ECO:0000313" key="16">
    <source>
        <dbReference type="EMBL" id="KAF3333836.1"/>
    </source>
</evidence>
<sequence length="540" mass="62151">MPIDFSIMDWDGNRSSSSNSIRNDFSEQSGPLAITRDRLMAAQMVDLSKVMEFLAINESQARVLLMHHRWNVERVFDALDRKGKERLFAESGLPFVKDDVVGFNLNQLPMQCEGHRFSFLCTVCFEEVDAKEVTRMECGHYFCNCCWTEHFITSIDNGHARRIKCMEIQCSYVCNYQTVCLLVSARDPLVTARFERLLMESYIDDNDRACWCPSNPPCGRAILLGSQSDPFCEVECMCGTQFCFNCLSEAHSPCTCRIWGMWVKRCEVEKQNIDWIEANTRVCPGCGHAVFKEGGCNRMTCRCGQTFCWLCGGPTGESHLLQGHSCNRFTKAEQKKLRKHALQGPTSQESFRYMHYCERYRSHTNSLEKETLIQQTLQTCSLFLSTHPTDRPNRDENWVLTGFEKLLLSRRVLTYTYPFAFYMFGDELPGNDLKNKGSRQDLFEDQQQQLECCVEKLAMELENFFDQITPGEVAEVRFRVVSLSRLLDNCCRNMYECIQEELLPYLGLTEFIAQYKPSGPDKAKEINCGEDMRPLLGSSC</sequence>
<feature type="domain" description="RING-type" evidence="14">
    <location>
        <begin position="121"/>
        <end position="165"/>
    </location>
</feature>
<dbReference type="GO" id="GO:0008270">
    <property type="term" value="F:zinc ion binding"/>
    <property type="evidence" value="ECO:0007669"/>
    <property type="project" value="UniProtKB-KW"/>
</dbReference>
<evidence type="ECO:0000256" key="2">
    <source>
        <dbReference type="ARBA" id="ARBA00001947"/>
    </source>
</evidence>
<keyword evidence="17" id="KW-1185">Reference proteome</keyword>
<evidence type="ECO:0000256" key="9">
    <source>
        <dbReference type="ARBA" id="ARBA00022737"/>
    </source>
</evidence>
<evidence type="ECO:0000256" key="7">
    <source>
        <dbReference type="ARBA" id="ARBA00022679"/>
    </source>
</evidence>
<keyword evidence="12" id="KW-0862">Zinc</keyword>
<evidence type="ECO:0000256" key="11">
    <source>
        <dbReference type="ARBA" id="ARBA00022786"/>
    </source>
</evidence>
<evidence type="ECO:0000259" key="15">
    <source>
        <dbReference type="PROSITE" id="PS51873"/>
    </source>
</evidence>